<evidence type="ECO:0000313" key="1">
    <source>
        <dbReference type="EMBL" id="OAI21529.1"/>
    </source>
</evidence>
<accession>A0A177NWG3</accession>
<name>A0A177NWG3_9GAMM</name>
<sequence>MAFFILILLFVVCIGLCFIDQCPHCQEYRSFNKTGQSRQLKQAVYELEYFYRCKRCGYSEWRKIGPSNHSNEGGGGC</sequence>
<comment type="caution">
    <text evidence="1">The sequence shown here is derived from an EMBL/GenBank/DDBJ whole genome shotgun (WGS) entry which is preliminary data.</text>
</comment>
<reference evidence="2" key="1">
    <citation type="submission" date="2016-03" db="EMBL/GenBank/DDBJ databases">
        <authorList>
            <person name="Heylen K."/>
            <person name="De Vos P."/>
            <person name="Vekeman B."/>
        </authorList>
    </citation>
    <scope>NUCLEOTIDE SEQUENCE [LARGE SCALE GENOMIC DNA]</scope>
    <source>
        <strain evidence="2">R-45383</strain>
    </source>
</reference>
<organism evidence="1 2">
    <name type="scientific">Methylomonas koyamae</name>
    <dbReference type="NCBI Taxonomy" id="702114"/>
    <lineage>
        <taxon>Bacteria</taxon>
        <taxon>Pseudomonadati</taxon>
        <taxon>Pseudomonadota</taxon>
        <taxon>Gammaproteobacteria</taxon>
        <taxon>Methylococcales</taxon>
        <taxon>Methylococcaceae</taxon>
        <taxon>Methylomonas</taxon>
    </lineage>
</organism>
<dbReference type="Proteomes" id="UP000077628">
    <property type="component" value="Unassembled WGS sequence"/>
</dbReference>
<proteinExistence type="predicted"/>
<evidence type="ECO:0000313" key="2">
    <source>
        <dbReference type="Proteomes" id="UP000077628"/>
    </source>
</evidence>
<gene>
    <name evidence="1" type="ORF">A1355_23260</name>
</gene>
<dbReference type="AlphaFoldDB" id="A0A177NWG3"/>
<dbReference type="EMBL" id="LUUK01000097">
    <property type="protein sequence ID" value="OAI21529.1"/>
    <property type="molecule type" value="Genomic_DNA"/>
</dbReference>
<protein>
    <submittedName>
        <fullName evidence="1">Uncharacterized protein</fullName>
    </submittedName>
</protein>
<keyword evidence="2" id="KW-1185">Reference proteome</keyword>